<dbReference type="SUPFAM" id="SSF53732">
    <property type="entry name" value="Aconitase iron-sulfur domain"/>
    <property type="match status" value="1"/>
</dbReference>
<dbReference type="GO" id="GO:0016829">
    <property type="term" value="F:lyase activity"/>
    <property type="evidence" value="ECO:0007669"/>
    <property type="project" value="UniProtKB-KW"/>
</dbReference>
<evidence type="ECO:0000313" key="7">
    <source>
        <dbReference type="Proteomes" id="UP000176005"/>
    </source>
</evidence>
<dbReference type="Gene3D" id="3.30.499.10">
    <property type="entry name" value="Aconitase, domain 3"/>
    <property type="match status" value="2"/>
</dbReference>
<protein>
    <recommendedName>
        <fullName evidence="5">Aconitase/3-isopropylmalate dehydratase large subunit alpha/beta/alpha domain-containing protein</fullName>
    </recommendedName>
</protein>
<comment type="caution">
    <text evidence="6">The sequence shown here is derived from an EMBL/GenBank/DDBJ whole genome shotgun (WGS) entry which is preliminary data.</text>
</comment>
<dbReference type="Pfam" id="PF00330">
    <property type="entry name" value="Aconitase"/>
    <property type="match status" value="1"/>
</dbReference>
<dbReference type="Proteomes" id="UP000176005">
    <property type="component" value="Unassembled WGS sequence"/>
</dbReference>
<evidence type="ECO:0000256" key="2">
    <source>
        <dbReference type="ARBA" id="ARBA00023004"/>
    </source>
</evidence>
<organism evidence="6 7">
    <name type="scientific">Streptomyces nanshensis</name>
    <dbReference type="NCBI Taxonomy" id="518642"/>
    <lineage>
        <taxon>Bacteria</taxon>
        <taxon>Bacillati</taxon>
        <taxon>Actinomycetota</taxon>
        <taxon>Actinomycetes</taxon>
        <taxon>Kitasatosporales</taxon>
        <taxon>Streptomycetaceae</taxon>
        <taxon>Streptomyces</taxon>
    </lineage>
</organism>
<dbReference type="InterPro" id="IPR050067">
    <property type="entry name" value="IPM_dehydratase_rel_enz"/>
</dbReference>
<dbReference type="GO" id="GO:0046872">
    <property type="term" value="F:metal ion binding"/>
    <property type="evidence" value="ECO:0007669"/>
    <property type="project" value="UniProtKB-KW"/>
</dbReference>
<keyword evidence="1" id="KW-0479">Metal-binding</keyword>
<keyword evidence="4" id="KW-0456">Lyase</keyword>
<name>A0A1E7L4Z7_9ACTN</name>
<evidence type="ECO:0000256" key="4">
    <source>
        <dbReference type="ARBA" id="ARBA00023239"/>
    </source>
</evidence>
<evidence type="ECO:0000313" key="6">
    <source>
        <dbReference type="EMBL" id="OEV11262.1"/>
    </source>
</evidence>
<gene>
    <name evidence="6" type="ORF">AN218_13640</name>
</gene>
<dbReference type="PANTHER" id="PTHR43822">
    <property type="entry name" value="HOMOACONITASE, MITOCHONDRIAL-RELATED"/>
    <property type="match status" value="1"/>
</dbReference>
<accession>A0A1E7L4Z7</accession>
<dbReference type="InterPro" id="IPR001030">
    <property type="entry name" value="Acoase/IPM_deHydtase_lsu_aba"/>
</dbReference>
<dbReference type="InterPro" id="IPR036008">
    <property type="entry name" value="Aconitase_4Fe-4S_dom"/>
</dbReference>
<dbReference type="GO" id="GO:0051536">
    <property type="term" value="F:iron-sulfur cluster binding"/>
    <property type="evidence" value="ECO:0007669"/>
    <property type="project" value="UniProtKB-KW"/>
</dbReference>
<dbReference type="PATRIC" id="fig|518642.10.peg.3120"/>
<dbReference type="GO" id="GO:0043436">
    <property type="term" value="P:oxoacid metabolic process"/>
    <property type="evidence" value="ECO:0007669"/>
    <property type="project" value="UniProtKB-ARBA"/>
</dbReference>
<keyword evidence="2" id="KW-0408">Iron</keyword>
<sequence>MSLTIAQKIIARAAGTDAVAAGDYVTVTPDYTVMQDIYFWKNIKILERLGVPEIAHPDKVVAVLDHTPQAALGSEHVARNRESREFVRRTGFSNFFDAGRAGLRHLVMVEHGFARPGLLVFSDEPNIASIGAVGALNVPISTEVLVSMVRDSNWVRVPASVRFELTGTLPRGVWIRDLVQAICREYAGGDGLVQRCVEFGGPGLARLGLDSRQGLLAGMYHAGADTAVADVDEVALDYVRERAGSRPYEVFTADEDAAYDEVRTWDLGALEPFVTVPPRHSGVVPVSEVGGRRITQATVGSCASNRIEDLRAAAEVLRDHDIAPGVTMYVTPGSPGVYAQAAREGLVELFTERGATVLSPGCTTCWGYLGALGDGDVAVSTNQENYPGRAGSRTAEIYLASPYVVAASAVTGRITDPRELLPAEGAVHVLG</sequence>
<keyword evidence="7" id="KW-1185">Reference proteome</keyword>
<dbReference type="RefSeq" id="WP_070017114.1">
    <property type="nucleotide sequence ID" value="NZ_LJGW01000235.1"/>
</dbReference>
<dbReference type="PANTHER" id="PTHR43822:SF2">
    <property type="entry name" value="HOMOACONITASE, MITOCHONDRIAL"/>
    <property type="match status" value="1"/>
</dbReference>
<dbReference type="EMBL" id="LJGW01000235">
    <property type="protein sequence ID" value="OEV11262.1"/>
    <property type="molecule type" value="Genomic_DNA"/>
</dbReference>
<keyword evidence="3" id="KW-0411">Iron-sulfur</keyword>
<evidence type="ECO:0000256" key="1">
    <source>
        <dbReference type="ARBA" id="ARBA00022723"/>
    </source>
</evidence>
<proteinExistence type="predicted"/>
<evidence type="ECO:0000256" key="3">
    <source>
        <dbReference type="ARBA" id="ARBA00023014"/>
    </source>
</evidence>
<feature type="domain" description="Aconitase/3-isopropylmalate dehydratase large subunit alpha/beta/alpha" evidence="5">
    <location>
        <begin position="21"/>
        <end position="412"/>
    </location>
</feature>
<reference evidence="6 7" key="1">
    <citation type="journal article" date="2016" name="Front. Microbiol.">
        <title>Comparative Genomics Analysis of Streptomyces Species Reveals Their Adaptation to the Marine Environment and Their Diversity at the Genomic Level.</title>
        <authorList>
            <person name="Tian X."/>
            <person name="Zhang Z."/>
            <person name="Yang T."/>
            <person name="Chen M."/>
            <person name="Li J."/>
            <person name="Chen F."/>
            <person name="Yang J."/>
            <person name="Li W."/>
            <person name="Zhang B."/>
            <person name="Zhang Z."/>
            <person name="Wu J."/>
            <person name="Zhang C."/>
            <person name="Long L."/>
            <person name="Xiao J."/>
        </authorList>
    </citation>
    <scope>NUCLEOTIDE SEQUENCE [LARGE SCALE GENOMIC DNA]</scope>
    <source>
        <strain evidence="6 7">SCSIO 10429</strain>
    </source>
</reference>
<dbReference type="AlphaFoldDB" id="A0A1E7L4Z7"/>
<dbReference type="InterPro" id="IPR015931">
    <property type="entry name" value="Acnase/IPM_dHydase_lsu_aba_1/3"/>
</dbReference>
<evidence type="ECO:0000259" key="5">
    <source>
        <dbReference type="Pfam" id="PF00330"/>
    </source>
</evidence>